<keyword evidence="2" id="KW-1185">Reference proteome</keyword>
<comment type="caution">
    <text evidence="1">The sequence shown here is derived from an EMBL/GenBank/DDBJ whole genome shotgun (WGS) entry which is preliminary data.</text>
</comment>
<dbReference type="Proteomes" id="UP000265520">
    <property type="component" value="Unassembled WGS sequence"/>
</dbReference>
<gene>
    <name evidence="1" type="ORF">A2U01_0018203</name>
</gene>
<evidence type="ECO:0000313" key="2">
    <source>
        <dbReference type="Proteomes" id="UP000265520"/>
    </source>
</evidence>
<evidence type="ECO:0000313" key="1">
    <source>
        <dbReference type="EMBL" id="MCH97210.1"/>
    </source>
</evidence>
<name>A0A392NBM4_9FABA</name>
<feature type="non-terminal residue" evidence="1">
    <location>
        <position position="37"/>
    </location>
</feature>
<proteinExistence type="predicted"/>
<protein>
    <submittedName>
        <fullName evidence="1">Uncharacterized protein</fullName>
    </submittedName>
</protein>
<accession>A0A392NBM4</accession>
<dbReference type="EMBL" id="LXQA010034360">
    <property type="protein sequence ID" value="MCH97210.1"/>
    <property type="molecule type" value="Genomic_DNA"/>
</dbReference>
<organism evidence="1 2">
    <name type="scientific">Trifolium medium</name>
    <dbReference type="NCBI Taxonomy" id="97028"/>
    <lineage>
        <taxon>Eukaryota</taxon>
        <taxon>Viridiplantae</taxon>
        <taxon>Streptophyta</taxon>
        <taxon>Embryophyta</taxon>
        <taxon>Tracheophyta</taxon>
        <taxon>Spermatophyta</taxon>
        <taxon>Magnoliopsida</taxon>
        <taxon>eudicotyledons</taxon>
        <taxon>Gunneridae</taxon>
        <taxon>Pentapetalae</taxon>
        <taxon>rosids</taxon>
        <taxon>fabids</taxon>
        <taxon>Fabales</taxon>
        <taxon>Fabaceae</taxon>
        <taxon>Papilionoideae</taxon>
        <taxon>50 kb inversion clade</taxon>
        <taxon>NPAAA clade</taxon>
        <taxon>Hologalegina</taxon>
        <taxon>IRL clade</taxon>
        <taxon>Trifolieae</taxon>
        <taxon>Trifolium</taxon>
    </lineage>
</organism>
<reference evidence="1 2" key="1">
    <citation type="journal article" date="2018" name="Front. Plant Sci.">
        <title>Red Clover (Trifolium pratense) and Zigzag Clover (T. medium) - A Picture of Genomic Similarities and Differences.</title>
        <authorList>
            <person name="Dluhosova J."/>
            <person name="Istvanek J."/>
            <person name="Nedelnik J."/>
            <person name="Repkova J."/>
        </authorList>
    </citation>
    <scope>NUCLEOTIDE SEQUENCE [LARGE SCALE GENOMIC DNA]</scope>
    <source>
        <strain evidence="2">cv. 10/8</strain>
        <tissue evidence="1">Leaf</tissue>
    </source>
</reference>
<sequence length="37" mass="4777">MRKWSWRARARSLARARWRRELVREKRQGSLRIRRKL</sequence>
<dbReference type="AlphaFoldDB" id="A0A392NBM4"/>